<dbReference type="AlphaFoldDB" id="D5C0T3"/>
<dbReference type="OrthoDB" id="9125135at2"/>
<evidence type="ECO:0008006" key="3">
    <source>
        <dbReference type="Google" id="ProtNLM"/>
    </source>
</evidence>
<evidence type="ECO:0000313" key="1">
    <source>
        <dbReference type="EMBL" id="ADE16406.1"/>
    </source>
</evidence>
<name>D5C0T3_NITHN</name>
<gene>
    <name evidence="1" type="ordered locus">Nhal_3373</name>
</gene>
<accession>D5C0T3</accession>
<organism evidence="1 2">
    <name type="scientific">Nitrosococcus halophilus (strain Nc4)</name>
    <dbReference type="NCBI Taxonomy" id="472759"/>
    <lineage>
        <taxon>Bacteria</taxon>
        <taxon>Pseudomonadati</taxon>
        <taxon>Pseudomonadota</taxon>
        <taxon>Gammaproteobacteria</taxon>
        <taxon>Chromatiales</taxon>
        <taxon>Chromatiaceae</taxon>
        <taxon>Nitrosococcus</taxon>
    </lineage>
</organism>
<reference evidence="2" key="1">
    <citation type="submission" date="2010-04" db="EMBL/GenBank/DDBJ databases">
        <title>Complete genome sequence of Nitrosococcus halophilus Nc4, a salt-adapted, aerobic obligate ammonia-oxidizing sulfur purple bacterium.</title>
        <authorList>
            <consortium name="US DOE Joint Genome Institute"/>
            <person name="Campbell M.A."/>
            <person name="Malfatti S.A."/>
            <person name="Chain P.S.G."/>
            <person name="Heidelberg J.F."/>
            <person name="Ward B.B."/>
            <person name="Klotz M.G."/>
        </authorList>
    </citation>
    <scope>NUCLEOTIDE SEQUENCE [LARGE SCALE GENOMIC DNA]</scope>
    <source>
        <strain evidence="2">Nc4</strain>
    </source>
</reference>
<dbReference type="HOGENOM" id="CLU_972640_0_0_6"/>
<evidence type="ECO:0000313" key="2">
    <source>
        <dbReference type="Proteomes" id="UP000001844"/>
    </source>
</evidence>
<sequence>MQKFDIKEWVNQNSEHRPFRQAVHTILTAIAGTPSLQTAMIMKGGVLLALSYRSPRYTSDIDFSTATKRPDFDLDDFQRKLEASLIDAVENLGYGLDCRIQRCKMKPSHDEATTPTLQISIGYAYKDQHNAYKRLLASRAITVISLDYSLNEPVEEIDIFELEGGNIIHTYSLVEMVAEKFRALLQQEVRKRARRQDIYDLHYVLSDHPLRDDSDTKARILKRLIEKSRIRDLSVHSDSMSNPEIRNRTALEYSKMAPEIEGDLPPFDEVYAMVEAFYRSLPWEKV</sequence>
<dbReference type="STRING" id="472759.Nhal_3373"/>
<keyword evidence="2" id="KW-1185">Reference proteome</keyword>
<dbReference type="RefSeq" id="WP_013034255.1">
    <property type="nucleotide sequence ID" value="NC_013960.1"/>
</dbReference>
<dbReference type="KEGG" id="nhl:Nhal_3373"/>
<dbReference type="eggNOG" id="ENOG502Z8K5">
    <property type="taxonomic scope" value="Bacteria"/>
</dbReference>
<dbReference type="Gene3D" id="3.10.450.620">
    <property type="entry name" value="JHP933, nucleotidyltransferase-like core domain"/>
    <property type="match status" value="1"/>
</dbReference>
<dbReference type="EMBL" id="CP001798">
    <property type="protein sequence ID" value="ADE16406.1"/>
    <property type="molecule type" value="Genomic_DNA"/>
</dbReference>
<dbReference type="Pfam" id="PF08843">
    <property type="entry name" value="AbiEii"/>
    <property type="match status" value="1"/>
</dbReference>
<proteinExistence type="predicted"/>
<dbReference type="InterPro" id="IPR014942">
    <property type="entry name" value="AbiEii"/>
</dbReference>
<dbReference type="Proteomes" id="UP000001844">
    <property type="component" value="Chromosome"/>
</dbReference>
<protein>
    <recommendedName>
        <fullName evidence="3">Nucleotidyl transferase AbiEii/AbiGii toxin family protein</fullName>
    </recommendedName>
</protein>